<accession>A0AAV7NBB8</accession>
<organism evidence="2 3">
    <name type="scientific">Pleurodeles waltl</name>
    <name type="common">Iberian ribbed newt</name>
    <dbReference type="NCBI Taxonomy" id="8319"/>
    <lineage>
        <taxon>Eukaryota</taxon>
        <taxon>Metazoa</taxon>
        <taxon>Chordata</taxon>
        <taxon>Craniata</taxon>
        <taxon>Vertebrata</taxon>
        <taxon>Euteleostomi</taxon>
        <taxon>Amphibia</taxon>
        <taxon>Batrachia</taxon>
        <taxon>Caudata</taxon>
        <taxon>Salamandroidea</taxon>
        <taxon>Salamandridae</taxon>
        <taxon>Pleurodelinae</taxon>
        <taxon>Pleurodeles</taxon>
    </lineage>
</organism>
<evidence type="ECO:0000313" key="2">
    <source>
        <dbReference type="EMBL" id="KAJ1110473.1"/>
    </source>
</evidence>
<dbReference type="AlphaFoldDB" id="A0AAV7NBB8"/>
<evidence type="ECO:0000256" key="1">
    <source>
        <dbReference type="SAM" id="MobiDB-lite"/>
    </source>
</evidence>
<dbReference type="EMBL" id="JANPWB010000013">
    <property type="protein sequence ID" value="KAJ1110473.1"/>
    <property type="molecule type" value="Genomic_DNA"/>
</dbReference>
<reference evidence="2" key="1">
    <citation type="journal article" date="2022" name="bioRxiv">
        <title>Sequencing and chromosome-scale assembly of the giantPleurodeles waltlgenome.</title>
        <authorList>
            <person name="Brown T."/>
            <person name="Elewa A."/>
            <person name="Iarovenko S."/>
            <person name="Subramanian E."/>
            <person name="Araus A.J."/>
            <person name="Petzold A."/>
            <person name="Susuki M."/>
            <person name="Suzuki K.-i.T."/>
            <person name="Hayashi T."/>
            <person name="Toyoda A."/>
            <person name="Oliveira C."/>
            <person name="Osipova E."/>
            <person name="Leigh N.D."/>
            <person name="Simon A."/>
            <person name="Yun M.H."/>
        </authorList>
    </citation>
    <scope>NUCLEOTIDE SEQUENCE</scope>
    <source>
        <strain evidence="2">20211129_DDA</strain>
        <tissue evidence="2">Liver</tissue>
    </source>
</reference>
<evidence type="ECO:0000313" key="3">
    <source>
        <dbReference type="Proteomes" id="UP001066276"/>
    </source>
</evidence>
<feature type="region of interest" description="Disordered" evidence="1">
    <location>
        <begin position="23"/>
        <end position="97"/>
    </location>
</feature>
<protein>
    <submittedName>
        <fullName evidence="2">Uncharacterized protein</fullName>
    </submittedName>
</protein>
<keyword evidence="3" id="KW-1185">Reference proteome</keyword>
<comment type="caution">
    <text evidence="2">The sequence shown here is derived from an EMBL/GenBank/DDBJ whole genome shotgun (WGS) entry which is preliminary data.</text>
</comment>
<dbReference type="Proteomes" id="UP001066276">
    <property type="component" value="Chromosome 9"/>
</dbReference>
<name>A0AAV7NBB8_PLEWA</name>
<feature type="compositionally biased region" description="Basic and acidic residues" evidence="1">
    <location>
        <begin position="46"/>
        <end position="66"/>
    </location>
</feature>
<sequence>MTPKNIQNIGDKGEGARQIHVAKDGSDEGLAGSRSAVGPTKLGSKVGDRTVKDVKDAPRGAQPDHKVKGRSQPIITNFLTSGGQENGIVNRTPLSKDRPTFIREDLEVIINREEPLQAKSGPLKSNLPHDMPQACGGSRLDESSSLKGQMEPTEVFTRASTNDSMQMQMEEYKLVIQDIHDTADKPLEPRIRKGKGLNLVGDDAVKDSELETSKPERRERIWTEEIHFTPQPRIQKPLVVAVIRVKPRGVYHQSPRVYRLRHNQQ</sequence>
<gene>
    <name evidence="2" type="ORF">NDU88_007824</name>
</gene>
<proteinExistence type="predicted"/>
<feature type="compositionally biased region" description="Polar residues" evidence="1">
    <location>
        <begin position="73"/>
        <end position="93"/>
    </location>
</feature>